<feature type="active site" evidence="14">
    <location>
        <position position="142"/>
    </location>
</feature>
<dbReference type="RefSeq" id="WP_013292271.1">
    <property type="nucleotide sequence ID" value="NC_014394.1"/>
</dbReference>
<evidence type="ECO:0000259" key="15">
    <source>
        <dbReference type="Pfam" id="PF02603"/>
    </source>
</evidence>
<evidence type="ECO:0000313" key="17">
    <source>
        <dbReference type="EMBL" id="ADL54328.1"/>
    </source>
</evidence>
<dbReference type="Pfam" id="PF07475">
    <property type="entry name" value="Hpr_kinase_C"/>
    <property type="match status" value="1"/>
</dbReference>
<feature type="binding site" evidence="14">
    <location>
        <position position="206"/>
    </location>
    <ligand>
        <name>Mg(2+)</name>
        <dbReference type="ChEBI" id="CHEBI:18420"/>
    </ligand>
</feature>
<dbReference type="SUPFAM" id="SSF53795">
    <property type="entry name" value="PEP carboxykinase-like"/>
    <property type="match status" value="1"/>
</dbReference>
<dbReference type="PANTHER" id="PTHR30305">
    <property type="entry name" value="PROTEIN YJDM-RELATED"/>
    <property type="match status" value="1"/>
</dbReference>
<evidence type="ECO:0000256" key="5">
    <source>
        <dbReference type="ARBA" id="ARBA00022527"/>
    </source>
</evidence>
<dbReference type="FunFam" id="3.40.50.300:FF:000174">
    <property type="entry name" value="HPr kinase/phosphorylase"/>
    <property type="match status" value="1"/>
</dbReference>
<evidence type="ECO:0000256" key="6">
    <source>
        <dbReference type="ARBA" id="ARBA00022679"/>
    </source>
</evidence>
<dbReference type="InterPro" id="IPR011104">
    <property type="entry name" value="Hpr_kin/Pase_C"/>
</dbReference>
<proteinExistence type="inferred from homology"/>
<dbReference type="Gene3D" id="3.40.50.300">
    <property type="entry name" value="P-loop containing nucleotide triphosphate hydrolases"/>
    <property type="match status" value="1"/>
</dbReference>
<feature type="region of interest" description="Important for the catalytic mechanism of dephosphorylation" evidence="14">
    <location>
        <begin position="270"/>
        <end position="275"/>
    </location>
</feature>
<evidence type="ECO:0000256" key="7">
    <source>
        <dbReference type="ARBA" id="ARBA00022723"/>
    </source>
</evidence>
<dbReference type="InterPro" id="IPR003755">
    <property type="entry name" value="HPr(Ser)_kin/Pase"/>
</dbReference>
<evidence type="ECO:0000256" key="10">
    <source>
        <dbReference type="ARBA" id="ARBA00022840"/>
    </source>
</evidence>
<dbReference type="EMBL" id="CP002159">
    <property type="protein sequence ID" value="ADL54328.1"/>
    <property type="molecule type" value="Genomic_DNA"/>
</dbReference>
<feature type="domain" description="HPr(Ser) kinase/phosphorylase N-terminal" evidence="15">
    <location>
        <begin position="4"/>
        <end position="131"/>
    </location>
</feature>
<comment type="catalytic activity">
    <reaction evidence="13 14">
        <text>[HPr protein]-O-phospho-L-serine + phosphate + H(+) = [HPr protein]-L-serine + diphosphate</text>
        <dbReference type="Rhea" id="RHEA:46604"/>
        <dbReference type="Rhea" id="RHEA-COMP:11602"/>
        <dbReference type="Rhea" id="RHEA-COMP:11603"/>
        <dbReference type="ChEBI" id="CHEBI:15378"/>
        <dbReference type="ChEBI" id="CHEBI:29999"/>
        <dbReference type="ChEBI" id="CHEBI:33019"/>
        <dbReference type="ChEBI" id="CHEBI:43474"/>
        <dbReference type="ChEBI" id="CHEBI:83421"/>
    </reaction>
</comment>
<gene>
    <name evidence="14" type="primary">hprK</name>
    <name evidence="17" type="ordered locus">Galf_0283</name>
</gene>
<comment type="cofactor">
    <cofactor evidence="2 14">
        <name>Mg(2+)</name>
        <dbReference type="ChEBI" id="CHEBI:18420"/>
    </cofactor>
</comment>
<dbReference type="HAMAP" id="MF_01249">
    <property type="entry name" value="HPr_kinase"/>
    <property type="match status" value="1"/>
</dbReference>
<dbReference type="HOGENOM" id="CLU_052030_0_2_4"/>
<protein>
    <recommendedName>
        <fullName evidence="14">HPr kinase/phosphorylase</fullName>
        <shortName evidence="14">HPrK/P</shortName>
        <ecNumber evidence="14">2.7.11.-</ecNumber>
        <ecNumber evidence="14">2.7.4.-</ecNumber>
    </recommendedName>
    <alternativeName>
        <fullName evidence="14">HPr(Ser) kinase/phosphorylase</fullName>
    </alternativeName>
</protein>
<dbReference type="SUPFAM" id="SSF75138">
    <property type="entry name" value="HprK N-terminal domain-like"/>
    <property type="match status" value="1"/>
</dbReference>
<dbReference type="AlphaFoldDB" id="D9SJ52"/>
<dbReference type="GO" id="GO:0000155">
    <property type="term" value="F:phosphorelay sensor kinase activity"/>
    <property type="evidence" value="ECO:0007669"/>
    <property type="project" value="InterPro"/>
</dbReference>
<dbReference type="GO" id="GO:0000287">
    <property type="term" value="F:magnesium ion binding"/>
    <property type="evidence" value="ECO:0007669"/>
    <property type="project" value="UniProtKB-UniRule"/>
</dbReference>
<dbReference type="EC" id="2.7.11.-" evidence="14"/>
<comment type="domain">
    <text evidence="14">The Walker A ATP-binding motif also binds Pi and PPi.</text>
</comment>
<feature type="active site" evidence="14">
    <location>
        <position position="163"/>
    </location>
</feature>
<evidence type="ECO:0000256" key="14">
    <source>
        <dbReference type="HAMAP-Rule" id="MF_01249"/>
    </source>
</evidence>
<feature type="active site" evidence="14">
    <location>
        <position position="249"/>
    </location>
</feature>
<dbReference type="OrthoDB" id="9778803at2"/>
<dbReference type="InterPro" id="IPR027417">
    <property type="entry name" value="P-loop_NTPase"/>
</dbReference>
<organism evidence="17 18">
    <name type="scientific">Gallionella capsiferriformans (strain ES-2)</name>
    <name type="common">Gallionella ferruginea capsiferriformans (strain ES-2)</name>
    <dbReference type="NCBI Taxonomy" id="395494"/>
    <lineage>
        <taxon>Bacteria</taxon>
        <taxon>Pseudomonadati</taxon>
        <taxon>Pseudomonadota</taxon>
        <taxon>Betaproteobacteria</taxon>
        <taxon>Nitrosomonadales</taxon>
        <taxon>Gallionellaceae</taxon>
        <taxon>Gallionella</taxon>
    </lineage>
</organism>
<keyword evidence="7 14" id="KW-0479">Metal-binding</keyword>
<dbReference type="Proteomes" id="UP000001235">
    <property type="component" value="Chromosome"/>
</dbReference>
<keyword evidence="6 14" id="KW-0808">Transferase</keyword>
<evidence type="ECO:0000256" key="13">
    <source>
        <dbReference type="ARBA" id="ARBA00047657"/>
    </source>
</evidence>
<dbReference type="InterPro" id="IPR011126">
    <property type="entry name" value="Hpr_kin/Pase_Hpr_N"/>
</dbReference>
<dbReference type="NCBIfam" id="TIGR00679">
    <property type="entry name" value="hpr-ser"/>
    <property type="match status" value="1"/>
</dbReference>
<dbReference type="CDD" id="cd01918">
    <property type="entry name" value="HprK_C"/>
    <property type="match status" value="1"/>
</dbReference>
<keyword evidence="5 14" id="KW-0723">Serine/threonine-protein kinase</keyword>
<dbReference type="STRING" id="395494.Galf_0283"/>
<dbReference type="GO" id="GO:0004674">
    <property type="term" value="F:protein serine/threonine kinase activity"/>
    <property type="evidence" value="ECO:0007669"/>
    <property type="project" value="UniProtKB-KW"/>
</dbReference>
<comment type="catalytic activity">
    <reaction evidence="1 14">
        <text>[HPr protein]-L-serine + ATP = [HPr protein]-O-phospho-L-serine + ADP + H(+)</text>
        <dbReference type="Rhea" id="RHEA:46600"/>
        <dbReference type="Rhea" id="RHEA-COMP:11602"/>
        <dbReference type="Rhea" id="RHEA-COMP:11603"/>
        <dbReference type="ChEBI" id="CHEBI:15378"/>
        <dbReference type="ChEBI" id="CHEBI:29999"/>
        <dbReference type="ChEBI" id="CHEBI:30616"/>
        <dbReference type="ChEBI" id="CHEBI:83421"/>
        <dbReference type="ChEBI" id="CHEBI:456216"/>
    </reaction>
</comment>
<comment type="function">
    <text evidence="14">Catalyzes the ATP- as well as the pyrophosphate-dependent phosphorylation of a specific serine residue in HPr, a phosphocarrier protein of the phosphoenolpyruvate-dependent sugar phosphotransferase system (PTS). HprK/P also catalyzes the pyrophosphate-producing, inorganic phosphate-dependent dephosphorylation (phosphorolysis) of seryl-phosphorylated HPr (P-Ser-HPr).</text>
</comment>
<evidence type="ECO:0000256" key="4">
    <source>
        <dbReference type="ARBA" id="ARBA00011643"/>
    </source>
</evidence>
<comment type="subunit">
    <text evidence="4 14">Homohexamer.</text>
</comment>
<keyword evidence="10 14" id="KW-0067">ATP-binding</keyword>
<dbReference type="PANTHER" id="PTHR30305:SF1">
    <property type="entry name" value="HPR KINASE_PHOSPHORYLASE"/>
    <property type="match status" value="1"/>
</dbReference>
<evidence type="ECO:0000256" key="12">
    <source>
        <dbReference type="ARBA" id="ARBA00023268"/>
    </source>
</evidence>
<dbReference type="EC" id="2.7.4.-" evidence="14"/>
<keyword evidence="9 14" id="KW-0418">Kinase</keyword>
<accession>D9SJ52</accession>
<evidence type="ECO:0000256" key="3">
    <source>
        <dbReference type="ARBA" id="ARBA00006883"/>
    </source>
</evidence>
<comment type="miscellaneous">
    <text evidence="14">Both phosphorylation and phosphorolysis are carried out by the same active site and suggest a common mechanism for both reactions.</text>
</comment>
<feature type="domain" description="HPr kinase/phosphorylase C-terminal" evidence="16">
    <location>
        <begin position="134"/>
        <end position="304"/>
    </location>
</feature>
<dbReference type="eggNOG" id="COG1493">
    <property type="taxonomic scope" value="Bacteria"/>
</dbReference>
<dbReference type="Pfam" id="PF02603">
    <property type="entry name" value="Hpr_kinase_N"/>
    <property type="match status" value="1"/>
</dbReference>
<keyword evidence="8 14" id="KW-0547">Nucleotide-binding</keyword>
<dbReference type="GO" id="GO:0006109">
    <property type="term" value="P:regulation of carbohydrate metabolic process"/>
    <property type="evidence" value="ECO:0007669"/>
    <property type="project" value="UniProtKB-UniRule"/>
</dbReference>
<dbReference type="KEGG" id="gca:Galf_0283"/>
<evidence type="ECO:0000256" key="11">
    <source>
        <dbReference type="ARBA" id="ARBA00022842"/>
    </source>
</evidence>
<feature type="binding site" evidence="14">
    <location>
        <position position="164"/>
    </location>
    <ligand>
        <name>Mg(2+)</name>
        <dbReference type="ChEBI" id="CHEBI:18420"/>
    </ligand>
</feature>
<dbReference type="GO" id="GO:0004712">
    <property type="term" value="F:protein serine/threonine/tyrosine kinase activity"/>
    <property type="evidence" value="ECO:0007669"/>
    <property type="project" value="UniProtKB-UniRule"/>
</dbReference>
<evidence type="ECO:0000313" key="18">
    <source>
        <dbReference type="Proteomes" id="UP000001235"/>
    </source>
</evidence>
<name>D9SJ52_GALCS</name>
<reference evidence="17 18" key="1">
    <citation type="submission" date="2010-08" db="EMBL/GenBank/DDBJ databases">
        <title>Complete sequence of Gallionella capsiferriformans ES-2.</title>
        <authorList>
            <consortium name="US DOE Joint Genome Institute"/>
            <person name="Lucas S."/>
            <person name="Copeland A."/>
            <person name="Lapidus A."/>
            <person name="Cheng J.-F."/>
            <person name="Bruce D."/>
            <person name="Goodwin L."/>
            <person name="Pitluck S."/>
            <person name="Chertkov O."/>
            <person name="Davenport K.W."/>
            <person name="Detter J.C."/>
            <person name="Han C."/>
            <person name="Tapia R."/>
            <person name="Land M."/>
            <person name="Hauser L."/>
            <person name="Chang Y.-J."/>
            <person name="Jeffries C."/>
            <person name="Kyrpides N."/>
            <person name="Ivanova N."/>
            <person name="Mikhailova N."/>
            <person name="Shelobolina E.S."/>
            <person name="Picardal F."/>
            <person name="Roden E."/>
            <person name="Emerson D."/>
            <person name="Woyke T."/>
        </authorList>
    </citation>
    <scope>NUCLEOTIDE SEQUENCE [LARGE SCALE GENOMIC DNA]</scope>
    <source>
        <strain evidence="17 18">ES-2</strain>
    </source>
</reference>
<keyword evidence="12 14" id="KW-0511">Multifunctional enzyme</keyword>
<comment type="similarity">
    <text evidence="3 14">Belongs to the HPrK/P family.</text>
</comment>
<feature type="active site" description="Proton acceptor; for phosphorylation activity. Proton donor; for dephosphorylation activity" evidence="14">
    <location>
        <position position="181"/>
    </location>
</feature>
<evidence type="ECO:0000256" key="8">
    <source>
        <dbReference type="ARBA" id="ARBA00022741"/>
    </source>
</evidence>
<dbReference type="Gene3D" id="3.40.1390.20">
    <property type="entry name" value="HprK N-terminal domain-like"/>
    <property type="match status" value="1"/>
</dbReference>
<evidence type="ECO:0000256" key="1">
    <source>
        <dbReference type="ARBA" id="ARBA00001120"/>
    </source>
</evidence>
<sequence>MSQVNIRQLFEDKQVRLELRRVAGTDGVDRIIDSEAVEASNREMVGHLSLIHPSWVQVLSAAELDYLRNLSLDERNLAFEQIEQNGTTCLIVAGDNEIPPELMVFANRSSIPLFSSSKPSVHLMWLIRHYLAKELAESTTRHGVFLDVLGVGVMITGESAVGKSELGLELITRGSGLVADDVVELHRIAPDTLEGRCPELLRDFLEVRGLGMLNIRTMFGETAVRRKKSLKLIVHLHRSQDGELSQMERLPLVATHQEIIGVKINTVNIPVVAGRNLAVLVEAAARNFVLQQRGINTMQEFISRHDQMLAGG</sequence>
<keyword evidence="11 14" id="KW-0460">Magnesium</keyword>
<evidence type="ECO:0000256" key="2">
    <source>
        <dbReference type="ARBA" id="ARBA00001946"/>
    </source>
</evidence>
<keyword evidence="18" id="KW-1185">Reference proteome</keyword>
<evidence type="ECO:0000259" key="16">
    <source>
        <dbReference type="Pfam" id="PF07475"/>
    </source>
</evidence>
<comment type="caution">
    <text evidence="14">Lacks conserved residue(s) required for the propagation of feature annotation.</text>
</comment>
<dbReference type="GO" id="GO:0005524">
    <property type="term" value="F:ATP binding"/>
    <property type="evidence" value="ECO:0007669"/>
    <property type="project" value="UniProtKB-UniRule"/>
</dbReference>
<dbReference type="InterPro" id="IPR028979">
    <property type="entry name" value="Ser_kin/Pase_Hpr-like_N_sf"/>
</dbReference>
<evidence type="ECO:0000256" key="9">
    <source>
        <dbReference type="ARBA" id="ARBA00022777"/>
    </source>
</evidence>
<feature type="region of interest" description="Important for the catalytic mechanism of both phosphorylation and dephosphorylation" evidence="14">
    <location>
        <begin position="205"/>
        <end position="214"/>
    </location>
</feature>